<dbReference type="AlphaFoldDB" id="A0A5J4VSZ7"/>
<evidence type="ECO:0000313" key="2">
    <source>
        <dbReference type="EMBL" id="KAA6385744.1"/>
    </source>
</evidence>
<organism evidence="2 3">
    <name type="scientific">Streblomastix strix</name>
    <dbReference type="NCBI Taxonomy" id="222440"/>
    <lineage>
        <taxon>Eukaryota</taxon>
        <taxon>Metamonada</taxon>
        <taxon>Preaxostyla</taxon>
        <taxon>Oxymonadida</taxon>
        <taxon>Streblomastigidae</taxon>
        <taxon>Streblomastix</taxon>
    </lineage>
</organism>
<feature type="region of interest" description="Disordered" evidence="1">
    <location>
        <begin position="1"/>
        <end position="20"/>
    </location>
</feature>
<proteinExistence type="predicted"/>
<protein>
    <submittedName>
        <fullName evidence="2">Uncharacterized protein</fullName>
    </submittedName>
</protein>
<dbReference type="Proteomes" id="UP000324800">
    <property type="component" value="Unassembled WGS sequence"/>
</dbReference>
<evidence type="ECO:0000313" key="3">
    <source>
        <dbReference type="Proteomes" id="UP000324800"/>
    </source>
</evidence>
<comment type="caution">
    <text evidence="2">The sequence shown here is derived from an EMBL/GenBank/DDBJ whole genome shotgun (WGS) entry which is preliminary data.</text>
</comment>
<dbReference type="EMBL" id="SNRW01005127">
    <property type="protein sequence ID" value="KAA6385744.1"/>
    <property type="molecule type" value="Genomic_DNA"/>
</dbReference>
<feature type="compositionally biased region" description="Basic residues" evidence="1">
    <location>
        <begin position="1"/>
        <end position="14"/>
    </location>
</feature>
<reference evidence="2 3" key="1">
    <citation type="submission" date="2019-03" db="EMBL/GenBank/DDBJ databases">
        <title>Single cell metagenomics reveals metabolic interactions within the superorganism composed of flagellate Streblomastix strix and complex community of Bacteroidetes bacteria on its surface.</title>
        <authorList>
            <person name="Treitli S.C."/>
            <person name="Kolisko M."/>
            <person name="Husnik F."/>
            <person name="Keeling P."/>
            <person name="Hampl V."/>
        </authorList>
    </citation>
    <scope>NUCLEOTIDE SEQUENCE [LARGE SCALE GENOMIC DNA]</scope>
    <source>
        <strain evidence="2">ST1C</strain>
    </source>
</reference>
<gene>
    <name evidence="2" type="ORF">EZS28_018729</name>
</gene>
<name>A0A5J4VSZ7_9EUKA</name>
<sequence>MQTTKKGKKAKKSQKAIATRPILPLIRKSIKEKENQQQDPESDYEYAKHIQEKKFRQVNYQRLRTEQLAKIPELMRQKGLKLKKGITQAEQYVIENEIRRMDTSITAAEAHGGVFAISNPAARRRIYTEGFHKCLLQELYETNIRINNEEYTLAQEKLFEAQRQQIEADIISSVNLNTVHDIGALDWVKPPINDVYGRKPFETYASGYKYDQFGNSIAFMMKPTQPIAQADLHKNLTKSAKIAKKK</sequence>
<accession>A0A5J4VSZ7</accession>
<evidence type="ECO:0000256" key="1">
    <source>
        <dbReference type="SAM" id="MobiDB-lite"/>
    </source>
</evidence>